<dbReference type="SUPFAM" id="SSF52540">
    <property type="entry name" value="P-loop containing nucleoside triphosphate hydrolases"/>
    <property type="match status" value="1"/>
</dbReference>
<sequence length="475" mass="52850">MLPLHDRFLAELGTSRNDPLPTGPERATPLKRIAFAAELRRLVNPILEHRRLLIEEPSVGLLLPVWMEALSSLRCRIACILVVRHPDEVAASLAAYNDLSLQEGLMLWLRYVLDGERETRGVARVVVMHHEVLQDPNAVLDRICDHLGLTSRTDVQASDIPSSTTKERADKSSGALADLCRQAWAAVSTLATDSRNQAAQTTLDKVGRAYRQAAALFGPALEAARAAAVAHGQRQRESTEVFERRVQRYEEVAAERDGRIAALTTEATRWREQAAALATTCASAEKDLVGLRAEQAAAALEIEQLRTTLRVEADEALRQAAHQLRVLLAAERYSIEMEREQNRRSHQQLQGEQKSIAAELTTAKAALAQARELNEHMREDAAASLKTARGSLITTIAELRWQEQLSKRRSDARVEELQQSVADLAVSLDHARSETEQGRQEMAAMAEELTAKTAELRAIHASLSWRLSHPFKRRE</sequence>
<comment type="caution">
    <text evidence="1">The sequence shown here is derived from an EMBL/GenBank/DDBJ whole genome shotgun (WGS) entry which is preliminary data.</text>
</comment>
<evidence type="ECO:0000313" key="1">
    <source>
        <dbReference type="EMBL" id="GJE77108.1"/>
    </source>
</evidence>
<dbReference type="Gene3D" id="3.40.50.300">
    <property type="entry name" value="P-loop containing nucleotide triphosphate hydrolases"/>
    <property type="match status" value="1"/>
</dbReference>
<protein>
    <submittedName>
        <fullName evidence="1">Chromosome partition protein Smc</fullName>
    </submittedName>
</protein>
<gene>
    <name evidence="1" type="primary">smc_3</name>
    <name evidence="1" type="ORF">BGCPKDLD_3709</name>
</gene>
<name>A0ABQ4V092_9HYPH</name>
<keyword evidence="2" id="KW-1185">Reference proteome</keyword>
<dbReference type="EMBL" id="BPRE01000012">
    <property type="protein sequence ID" value="GJE77108.1"/>
    <property type="molecule type" value="Genomic_DNA"/>
</dbReference>
<accession>A0ABQ4V092</accession>
<organism evidence="1 2">
    <name type="scientific">Methylorubrum suomiense</name>
    <dbReference type="NCBI Taxonomy" id="144191"/>
    <lineage>
        <taxon>Bacteria</taxon>
        <taxon>Pseudomonadati</taxon>
        <taxon>Pseudomonadota</taxon>
        <taxon>Alphaproteobacteria</taxon>
        <taxon>Hyphomicrobiales</taxon>
        <taxon>Methylobacteriaceae</taxon>
        <taxon>Methylorubrum</taxon>
    </lineage>
</organism>
<evidence type="ECO:0000313" key="2">
    <source>
        <dbReference type="Proteomes" id="UP001055093"/>
    </source>
</evidence>
<reference evidence="1" key="2">
    <citation type="submission" date="2021-08" db="EMBL/GenBank/DDBJ databases">
        <authorList>
            <person name="Tani A."/>
            <person name="Ola A."/>
            <person name="Ogura Y."/>
            <person name="Katsura K."/>
            <person name="Hayashi T."/>
        </authorList>
    </citation>
    <scope>NUCLEOTIDE SEQUENCE</scope>
    <source>
        <strain evidence="1">DSM 14458</strain>
    </source>
</reference>
<dbReference type="InterPro" id="IPR027417">
    <property type="entry name" value="P-loop_NTPase"/>
</dbReference>
<dbReference type="Proteomes" id="UP001055093">
    <property type="component" value="Unassembled WGS sequence"/>
</dbReference>
<proteinExistence type="predicted"/>
<reference evidence="1" key="1">
    <citation type="journal article" date="2021" name="Front. Microbiol.">
        <title>Comprehensive Comparative Genomics and Phenotyping of Methylobacterium Species.</title>
        <authorList>
            <person name="Alessa O."/>
            <person name="Ogura Y."/>
            <person name="Fujitani Y."/>
            <person name="Takami H."/>
            <person name="Hayashi T."/>
            <person name="Sahin N."/>
            <person name="Tani A."/>
        </authorList>
    </citation>
    <scope>NUCLEOTIDE SEQUENCE</scope>
    <source>
        <strain evidence="1">DSM 14458</strain>
    </source>
</reference>